<evidence type="ECO:0000256" key="9">
    <source>
        <dbReference type="ARBA" id="ARBA00022776"/>
    </source>
</evidence>
<comment type="caution">
    <text evidence="19">The sequence shown here is derived from an EMBL/GenBank/DDBJ whole genome shotgun (WGS) entry which is preliminary data.</text>
</comment>
<keyword evidence="5" id="KW-0132">Cell division</keyword>
<reference evidence="20" key="1">
    <citation type="journal article" date="2019" name="Gigascience">
        <title>De novo genome assembly of the endangered Acer yangbiense, a plant species with extremely small populations endemic to Yunnan Province, China.</title>
        <authorList>
            <person name="Yang J."/>
            <person name="Wariss H.M."/>
            <person name="Tao L."/>
            <person name="Zhang R."/>
            <person name="Yun Q."/>
            <person name="Hollingsworth P."/>
            <person name="Dao Z."/>
            <person name="Luo G."/>
            <person name="Guo H."/>
            <person name="Ma Y."/>
            <person name="Sun W."/>
        </authorList>
    </citation>
    <scope>NUCLEOTIDE SEQUENCE [LARGE SCALE GENOMIC DNA]</scope>
    <source>
        <strain evidence="20">cv. br00</strain>
    </source>
</reference>
<dbReference type="PANTHER" id="PTHR15189:SF7">
    <property type="entry name" value="BRISC AND BRCA1-A COMPLEX MEMBER 2"/>
    <property type="match status" value="1"/>
</dbReference>
<evidence type="ECO:0000256" key="6">
    <source>
        <dbReference type="ARBA" id="ARBA00022703"/>
    </source>
</evidence>
<evidence type="ECO:0000256" key="2">
    <source>
        <dbReference type="ARBA" id="ARBA00004496"/>
    </source>
</evidence>
<keyword evidence="20" id="KW-1185">Reference proteome</keyword>
<comment type="subcellular location">
    <subcellularLocation>
        <location evidence="2">Cytoplasm</location>
    </subcellularLocation>
    <subcellularLocation>
        <location evidence="1">Nucleus</location>
    </subcellularLocation>
</comment>
<evidence type="ECO:0000256" key="4">
    <source>
        <dbReference type="ARBA" id="ARBA00022490"/>
    </source>
</evidence>
<dbReference type="GO" id="GO:0006325">
    <property type="term" value="P:chromatin organization"/>
    <property type="evidence" value="ECO:0007669"/>
    <property type="project" value="UniProtKB-KW"/>
</dbReference>
<evidence type="ECO:0000256" key="18">
    <source>
        <dbReference type="SAM" id="Phobius"/>
    </source>
</evidence>
<evidence type="ECO:0000313" key="20">
    <source>
        <dbReference type="Proteomes" id="UP000326939"/>
    </source>
</evidence>
<keyword evidence="13" id="KW-0539">Nucleus</keyword>
<dbReference type="InterPro" id="IPR010358">
    <property type="entry name" value="BRE"/>
</dbReference>
<dbReference type="AlphaFoldDB" id="A0A5N5NLR7"/>
<evidence type="ECO:0000256" key="13">
    <source>
        <dbReference type="ARBA" id="ARBA00023242"/>
    </source>
</evidence>
<dbReference type="GO" id="GO:0051301">
    <property type="term" value="P:cell division"/>
    <property type="evidence" value="ECO:0007669"/>
    <property type="project" value="UniProtKB-KW"/>
</dbReference>
<dbReference type="GO" id="GO:0070552">
    <property type="term" value="C:BRISC complex"/>
    <property type="evidence" value="ECO:0007669"/>
    <property type="project" value="InterPro"/>
</dbReference>
<evidence type="ECO:0000256" key="5">
    <source>
        <dbReference type="ARBA" id="ARBA00022618"/>
    </source>
</evidence>
<sequence length="411" mass="47241">MPFDGFPPLISSQLQYLFNHSPHTIQIEQAWSGTRYFPGSLDRFTLLIPYCLDYIKWDIIYNAEFPLAAPDVIFGPGDDGFHPFLSVGREEGDSRLVKNSLTDWNNKDPTRLLALVMELRDKYRSYQERRVGEVDDDRLKFEISTIVSREVICVVTLLSLLVFVLMVIGFLHATETSITLLQGIEMHMSSGVEKPGEVKFAVPLMDMNINKMVLACPWSHPQKIYLQVIYPVGRKYASATSVPRLKLMCTPELKTLFSIDEVKLPTWLDGMCMAEYLPQLEELLQRQVIEAVTSIDVRRKFIEALSPVLGRPLEADPVFCRKASFLVYSGPFTFLVHFYLSTHFPKQRPSLMFQSIQHFNSLGMPVKSPLITECPWSPRWEPSQMAERISDFLVDESQNFKRFCNESQPQH</sequence>
<evidence type="ECO:0000256" key="15">
    <source>
        <dbReference type="ARBA" id="ARBA00025766"/>
    </source>
</evidence>
<evidence type="ECO:0000256" key="10">
    <source>
        <dbReference type="ARBA" id="ARBA00022786"/>
    </source>
</evidence>
<evidence type="ECO:0000256" key="11">
    <source>
        <dbReference type="ARBA" id="ARBA00022853"/>
    </source>
</evidence>
<dbReference type="EMBL" id="VDCV01000002">
    <property type="protein sequence ID" value="KAB5568139.1"/>
    <property type="molecule type" value="Genomic_DNA"/>
</dbReference>
<protein>
    <recommendedName>
        <fullName evidence="3">BRISC and BRCA1-A complex member 2</fullName>
    </recommendedName>
    <alternativeName>
        <fullName evidence="16">BRCA1-A complex subunit BRE</fullName>
    </alternativeName>
    <alternativeName>
        <fullName evidence="17">BRCA1/BRCA2-containing complex subunit 45</fullName>
    </alternativeName>
</protein>
<evidence type="ECO:0000256" key="16">
    <source>
        <dbReference type="ARBA" id="ARBA00032491"/>
    </source>
</evidence>
<dbReference type="GO" id="GO:0006302">
    <property type="term" value="P:double-strand break repair"/>
    <property type="evidence" value="ECO:0007669"/>
    <property type="project" value="TreeGrafter"/>
</dbReference>
<name>A0A5N5NLR7_9ROSI</name>
<keyword evidence="9" id="KW-0498">Mitosis</keyword>
<evidence type="ECO:0000256" key="17">
    <source>
        <dbReference type="ARBA" id="ARBA00032630"/>
    </source>
</evidence>
<keyword evidence="18" id="KW-0812">Transmembrane</keyword>
<keyword evidence="10" id="KW-0833">Ubl conjugation pathway</keyword>
<keyword evidence="6" id="KW-0053">Apoptosis</keyword>
<keyword evidence="11" id="KW-0156">Chromatin regulator</keyword>
<evidence type="ECO:0000256" key="12">
    <source>
        <dbReference type="ARBA" id="ARBA00023204"/>
    </source>
</evidence>
<keyword evidence="12" id="KW-0234">DNA repair</keyword>
<keyword evidence="8" id="KW-0227">DNA damage</keyword>
<evidence type="ECO:0000256" key="8">
    <source>
        <dbReference type="ARBA" id="ARBA00022763"/>
    </source>
</evidence>
<evidence type="ECO:0000256" key="3">
    <source>
        <dbReference type="ARBA" id="ARBA00019438"/>
    </source>
</evidence>
<evidence type="ECO:0000256" key="14">
    <source>
        <dbReference type="ARBA" id="ARBA00023306"/>
    </source>
</evidence>
<evidence type="ECO:0000256" key="7">
    <source>
        <dbReference type="ARBA" id="ARBA00022737"/>
    </source>
</evidence>
<keyword evidence="18" id="KW-1133">Transmembrane helix</keyword>
<comment type="similarity">
    <text evidence="15">Belongs to the BABAM2 family.</text>
</comment>
<dbReference type="GO" id="GO:0005737">
    <property type="term" value="C:cytoplasm"/>
    <property type="evidence" value="ECO:0007669"/>
    <property type="project" value="UniProtKB-SubCell"/>
</dbReference>
<gene>
    <name evidence="19" type="ORF">DKX38_001932</name>
</gene>
<keyword evidence="14" id="KW-0131">Cell cycle</keyword>
<keyword evidence="7" id="KW-0677">Repeat</keyword>
<proteinExistence type="inferred from homology"/>
<dbReference type="PANTHER" id="PTHR15189">
    <property type="entry name" value="BRISC AND BRCA1-A COMPLEX MEMBER 2"/>
    <property type="match status" value="1"/>
</dbReference>
<accession>A0A5N5NLR7</accession>
<keyword evidence="18" id="KW-0472">Membrane</keyword>
<dbReference type="Proteomes" id="UP000326939">
    <property type="component" value="Chromosome 2"/>
</dbReference>
<keyword evidence="4" id="KW-0963">Cytoplasm</keyword>
<feature type="transmembrane region" description="Helical" evidence="18">
    <location>
        <begin position="151"/>
        <end position="171"/>
    </location>
</feature>
<dbReference type="Pfam" id="PF06113">
    <property type="entry name" value="BRE"/>
    <property type="match status" value="2"/>
</dbReference>
<evidence type="ECO:0000256" key="1">
    <source>
        <dbReference type="ARBA" id="ARBA00004123"/>
    </source>
</evidence>
<organism evidence="19 20">
    <name type="scientific">Salix brachista</name>
    <dbReference type="NCBI Taxonomy" id="2182728"/>
    <lineage>
        <taxon>Eukaryota</taxon>
        <taxon>Viridiplantae</taxon>
        <taxon>Streptophyta</taxon>
        <taxon>Embryophyta</taxon>
        <taxon>Tracheophyta</taxon>
        <taxon>Spermatophyta</taxon>
        <taxon>Magnoliopsida</taxon>
        <taxon>eudicotyledons</taxon>
        <taxon>Gunneridae</taxon>
        <taxon>Pentapetalae</taxon>
        <taxon>rosids</taxon>
        <taxon>fabids</taxon>
        <taxon>Malpighiales</taxon>
        <taxon>Salicaceae</taxon>
        <taxon>Saliceae</taxon>
        <taxon>Salix</taxon>
    </lineage>
</organism>
<evidence type="ECO:0000313" key="19">
    <source>
        <dbReference type="EMBL" id="KAB5568139.1"/>
    </source>
</evidence>